<reference evidence="3 4" key="1">
    <citation type="submission" date="2018-05" db="EMBL/GenBank/DDBJ databases">
        <title>Genomic Encyclopedia of Archaeal and Bacterial Type Strains, Phase II (KMG-II): from individual species to whole genera.</title>
        <authorList>
            <person name="Goeker M."/>
        </authorList>
    </citation>
    <scope>NUCLEOTIDE SEQUENCE [LARGE SCALE GENOMIC DNA]</scope>
    <source>
        <strain evidence="3 4">DSM 45184</strain>
    </source>
</reference>
<dbReference type="Pfam" id="PF13828">
    <property type="entry name" value="DUF4190"/>
    <property type="match status" value="1"/>
</dbReference>
<dbReference type="AlphaFoldDB" id="A0A316EC44"/>
<dbReference type="RefSeq" id="WP_109603176.1">
    <property type="nucleotide sequence ID" value="NZ_BONA01000117.1"/>
</dbReference>
<evidence type="ECO:0000259" key="2">
    <source>
        <dbReference type="Pfam" id="PF13828"/>
    </source>
</evidence>
<evidence type="ECO:0000313" key="4">
    <source>
        <dbReference type="Proteomes" id="UP000245697"/>
    </source>
</evidence>
<dbReference type="Proteomes" id="UP000245697">
    <property type="component" value="Unassembled WGS sequence"/>
</dbReference>
<accession>A0A316EC44</accession>
<dbReference type="EMBL" id="QGGR01000051">
    <property type="protein sequence ID" value="PWK28051.1"/>
    <property type="molecule type" value="Genomic_DNA"/>
</dbReference>
<keyword evidence="1" id="KW-0472">Membrane</keyword>
<proteinExistence type="predicted"/>
<name>A0A316EC44_9ACTN</name>
<feature type="transmembrane region" description="Helical" evidence="1">
    <location>
        <begin position="67"/>
        <end position="89"/>
    </location>
</feature>
<evidence type="ECO:0000313" key="3">
    <source>
        <dbReference type="EMBL" id="PWK28051.1"/>
    </source>
</evidence>
<organism evidence="3 4">
    <name type="scientific">Actinoplanes xinjiangensis</name>
    <dbReference type="NCBI Taxonomy" id="512350"/>
    <lineage>
        <taxon>Bacteria</taxon>
        <taxon>Bacillati</taxon>
        <taxon>Actinomycetota</taxon>
        <taxon>Actinomycetes</taxon>
        <taxon>Micromonosporales</taxon>
        <taxon>Micromonosporaceae</taxon>
        <taxon>Actinoplanes</taxon>
    </lineage>
</organism>
<feature type="transmembrane region" description="Helical" evidence="1">
    <location>
        <begin position="30"/>
        <end position="55"/>
    </location>
</feature>
<keyword evidence="1" id="KW-0812">Transmembrane</keyword>
<keyword evidence="1" id="KW-1133">Transmembrane helix</keyword>
<dbReference type="InterPro" id="IPR025241">
    <property type="entry name" value="DUF4190"/>
</dbReference>
<dbReference type="OrthoDB" id="3628931at2"/>
<evidence type="ECO:0000256" key="1">
    <source>
        <dbReference type="SAM" id="Phobius"/>
    </source>
</evidence>
<protein>
    <submittedName>
        <fullName evidence="3">Uncharacterized protein DUF4190</fullName>
    </submittedName>
</protein>
<feature type="domain" description="DUF4190" evidence="2">
    <location>
        <begin position="31"/>
        <end position="85"/>
    </location>
</feature>
<gene>
    <name evidence="3" type="ORF">BC793_15125</name>
</gene>
<comment type="caution">
    <text evidence="3">The sequence shown here is derived from an EMBL/GenBank/DDBJ whole genome shotgun (WGS) entry which is preliminary data.</text>
</comment>
<keyword evidence="4" id="KW-1185">Reference proteome</keyword>
<sequence length="225" mass="24104">MDQQNRPAPLAVAYPSPPAAPAWNGKTNGFSIAALTLSLIGCGSLPGLIFGFIGLRQSRRNGDRRGRVFAILALIIAAVWLALFAFGVAKALTRTTPDRSQRDVAGAIQVEQPIWFADLRTGDCVKGSEGPSEHDLVALPCTSPHNGEVFATYTLPEGSPVKPGRPTDEATAGCLSRFEAYSGTKLDEDRQFVTGWTLDSQHRAETHNVVCIVDVADDSTGSLRR</sequence>